<feature type="signal peptide" evidence="7">
    <location>
        <begin position="1"/>
        <end position="24"/>
    </location>
</feature>
<dbReference type="SMART" id="SM00228">
    <property type="entry name" value="PDZ"/>
    <property type="match status" value="1"/>
</dbReference>
<feature type="compositionally biased region" description="Basic and acidic residues" evidence="6">
    <location>
        <begin position="374"/>
        <end position="394"/>
    </location>
</feature>
<evidence type="ECO:0000259" key="8">
    <source>
        <dbReference type="PROSITE" id="PS50106"/>
    </source>
</evidence>
<dbReference type="SUPFAM" id="SSF52096">
    <property type="entry name" value="ClpP/crotonase"/>
    <property type="match status" value="1"/>
</dbReference>
<dbReference type="InterPro" id="IPR001478">
    <property type="entry name" value="PDZ"/>
</dbReference>
<dbReference type="Pfam" id="PF22694">
    <property type="entry name" value="CtpB_N-like"/>
    <property type="match status" value="1"/>
</dbReference>
<dbReference type="AlphaFoldDB" id="A0A520LPB9"/>
<organism evidence="9 10">
    <name type="scientific">SAR92 clade bacterium</name>
    <dbReference type="NCBI Taxonomy" id="2315479"/>
    <lineage>
        <taxon>Bacteria</taxon>
        <taxon>Pseudomonadati</taxon>
        <taxon>Pseudomonadota</taxon>
        <taxon>Gammaproteobacteria</taxon>
        <taxon>Cellvibrionales</taxon>
        <taxon>Porticoccaceae</taxon>
        <taxon>SAR92 clade</taxon>
    </lineage>
</organism>
<feature type="region of interest" description="Disordered" evidence="6">
    <location>
        <begin position="374"/>
        <end position="403"/>
    </location>
</feature>
<name>A0A520LPB9_9GAMM</name>
<dbReference type="GO" id="GO:0004175">
    <property type="term" value="F:endopeptidase activity"/>
    <property type="evidence" value="ECO:0007669"/>
    <property type="project" value="TreeGrafter"/>
</dbReference>
<dbReference type="Gene3D" id="3.30.750.44">
    <property type="match status" value="1"/>
</dbReference>
<dbReference type="Pfam" id="PF13180">
    <property type="entry name" value="PDZ_2"/>
    <property type="match status" value="1"/>
</dbReference>
<dbReference type="EMBL" id="SHBO01000002">
    <property type="protein sequence ID" value="RZO08697.1"/>
    <property type="molecule type" value="Genomic_DNA"/>
</dbReference>
<dbReference type="InterPro" id="IPR005151">
    <property type="entry name" value="Tail-specific_protease"/>
</dbReference>
<dbReference type="InterPro" id="IPR055210">
    <property type="entry name" value="CtpA/B_N"/>
</dbReference>
<dbReference type="SUPFAM" id="SSF50156">
    <property type="entry name" value="PDZ domain-like"/>
    <property type="match status" value="1"/>
</dbReference>
<evidence type="ECO:0000256" key="2">
    <source>
        <dbReference type="ARBA" id="ARBA00022670"/>
    </source>
</evidence>
<sequence length="424" mass="46643">MCFKFKIFFALPVWVFLAIFNLNAEENLGEATTRLPINEINNFTQVFEQIRTGYVKEITDTELLESAIEGMLSNLDPHSSYLNKKSYKSLKENATGAYGGLGVEVVGEKGAIRVIAPIDGGPASENDIRSGDLIVELDKSPVSKMNIQKAIDKLRGEKGTEIELTILRDGEDRTITKTLIRDTIQISSVRGKLLYENFGYIRIAQFQISSDKDFVDEYLKLEELNKKELDGLVLDLRNNPGGLVPPSISIADMLLTSGKIVYTEGRLPNSNQEYYADPFDISGGIPIIILINGGSASASEIVAGALQDNRRAVVIGTQSFGKGSVQTVVPINENSAIKLTTAKYFTPNGRSIQALGISPDIVIERAEIKPFKTSNRAREKNLTGHLNTEKKGEKTSSSQPPNIMADNQLYEALNILRGIKLLEK</sequence>
<accession>A0A520LPB9</accession>
<keyword evidence="7" id="KW-0732">Signal</keyword>
<dbReference type="FunFam" id="2.30.42.10:FF:000063">
    <property type="entry name" value="Peptidase, S41 family"/>
    <property type="match status" value="1"/>
</dbReference>
<comment type="caution">
    <text evidence="9">The sequence shown here is derived from an EMBL/GenBank/DDBJ whole genome shotgun (WGS) entry which is preliminary data.</text>
</comment>
<gene>
    <name evidence="9" type="ORF">EVB02_00265</name>
</gene>
<keyword evidence="4 5" id="KW-0720">Serine protease</keyword>
<dbReference type="Pfam" id="PF03572">
    <property type="entry name" value="Peptidase_S41"/>
    <property type="match status" value="1"/>
</dbReference>
<dbReference type="Gene3D" id="2.30.42.10">
    <property type="match status" value="1"/>
</dbReference>
<dbReference type="CDD" id="cd07560">
    <property type="entry name" value="Peptidase_S41_CPP"/>
    <property type="match status" value="1"/>
</dbReference>
<keyword evidence="3 5" id="KW-0378">Hydrolase</keyword>
<dbReference type="SMART" id="SM00245">
    <property type="entry name" value="TSPc"/>
    <property type="match status" value="1"/>
</dbReference>
<dbReference type="GO" id="GO:0007165">
    <property type="term" value="P:signal transduction"/>
    <property type="evidence" value="ECO:0007669"/>
    <property type="project" value="TreeGrafter"/>
</dbReference>
<dbReference type="Gene3D" id="3.90.226.10">
    <property type="entry name" value="2-enoyl-CoA Hydratase, Chain A, domain 1"/>
    <property type="match status" value="1"/>
</dbReference>
<dbReference type="PANTHER" id="PTHR32060:SF30">
    <property type="entry name" value="CARBOXY-TERMINAL PROCESSING PROTEASE CTPA"/>
    <property type="match status" value="1"/>
</dbReference>
<dbReference type="CDD" id="cd06782">
    <property type="entry name" value="cpPDZ_CPP-like"/>
    <property type="match status" value="1"/>
</dbReference>
<dbReference type="GO" id="GO:0006508">
    <property type="term" value="P:proteolysis"/>
    <property type="evidence" value="ECO:0007669"/>
    <property type="project" value="UniProtKB-KW"/>
</dbReference>
<dbReference type="PANTHER" id="PTHR32060">
    <property type="entry name" value="TAIL-SPECIFIC PROTEASE"/>
    <property type="match status" value="1"/>
</dbReference>
<dbReference type="GO" id="GO:0030288">
    <property type="term" value="C:outer membrane-bounded periplasmic space"/>
    <property type="evidence" value="ECO:0007669"/>
    <property type="project" value="TreeGrafter"/>
</dbReference>
<dbReference type="InterPro" id="IPR029045">
    <property type="entry name" value="ClpP/crotonase-like_dom_sf"/>
</dbReference>
<dbReference type="GO" id="GO:0008236">
    <property type="term" value="F:serine-type peptidase activity"/>
    <property type="evidence" value="ECO:0007669"/>
    <property type="project" value="UniProtKB-KW"/>
</dbReference>
<protein>
    <submittedName>
        <fullName evidence="9">S41 family peptidase</fullName>
    </submittedName>
</protein>
<evidence type="ECO:0000256" key="6">
    <source>
        <dbReference type="SAM" id="MobiDB-lite"/>
    </source>
</evidence>
<comment type="similarity">
    <text evidence="1 5">Belongs to the peptidase S41A family.</text>
</comment>
<feature type="domain" description="PDZ" evidence="8">
    <location>
        <begin position="87"/>
        <end position="155"/>
    </location>
</feature>
<proteinExistence type="inferred from homology"/>
<dbReference type="InterPro" id="IPR004447">
    <property type="entry name" value="Peptidase_S41A"/>
</dbReference>
<dbReference type="Proteomes" id="UP000318148">
    <property type="component" value="Unassembled WGS sequence"/>
</dbReference>
<dbReference type="NCBIfam" id="TIGR00225">
    <property type="entry name" value="prc"/>
    <property type="match status" value="1"/>
</dbReference>
<evidence type="ECO:0000256" key="7">
    <source>
        <dbReference type="SAM" id="SignalP"/>
    </source>
</evidence>
<dbReference type="InterPro" id="IPR036034">
    <property type="entry name" value="PDZ_sf"/>
</dbReference>
<feature type="chain" id="PRO_5021969190" evidence="7">
    <location>
        <begin position="25"/>
        <end position="424"/>
    </location>
</feature>
<dbReference type="PROSITE" id="PS50106">
    <property type="entry name" value="PDZ"/>
    <property type="match status" value="1"/>
</dbReference>
<evidence type="ECO:0000313" key="9">
    <source>
        <dbReference type="EMBL" id="RZO08697.1"/>
    </source>
</evidence>
<evidence type="ECO:0000256" key="3">
    <source>
        <dbReference type="ARBA" id="ARBA00022801"/>
    </source>
</evidence>
<evidence type="ECO:0000256" key="1">
    <source>
        <dbReference type="ARBA" id="ARBA00009179"/>
    </source>
</evidence>
<evidence type="ECO:0000256" key="4">
    <source>
        <dbReference type="ARBA" id="ARBA00022825"/>
    </source>
</evidence>
<evidence type="ECO:0000313" key="10">
    <source>
        <dbReference type="Proteomes" id="UP000318148"/>
    </source>
</evidence>
<keyword evidence="2 5" id="KW-0645">Protease</keyword>
<reference evidence="9 10" key="1">
    <citation type="submission" date="2019-02" db="EMBL/GenBank/DDBJ databases">
        <title>Prokaryotic population dynamics and viral predation in marine succession experiment using metagenomics: the confinement effect.</title>
        <authorList>
            <person name="Haro-Moreno J.M."/>
            <person name="Rodriguez-Valera F."/>
            <person name="Lopez-Perez M."/>
        </authorList>
    </citation>
    <scope>NUCLEOTIDE SEQUENCE [LARGE SCALE GENOMIC DNA]</scope>
    <source>
        <strain evidence="9">MED-G169</strain>
    </source>
</reference>
<evidence type="ECO:0000256" key="5">
    <source>
        <dbReference type="RuleBase" id="RU004404"/>
    </source>
</evidence>